<feature type="signal peptide" evidence="1">
    <location>
        <begin position="1"/>
        <end position="20"/>
    </location>
</feature>
<organism evidence="2 3">
    <name type="scientific">Aureococcus anophagefferens</name>
    <name type="common">Harmful bloom alga</name>
    <dbReference type="NCBI Taxonomy" id="44056"/>
    <lineage>
        <taxon>Eukaryota</taxon>
        <taxon>Sar</taxon>
        <taxon>Stramenopiles</taxon>
        <taxon>Ochrophyta</taxon>
        <taxon>Pelagophyceae</taxon>
        <taxon>Pelagomonadales</taxon>
        <taxon>Pelagomonadaceae</taxon>
        <taxon>Aureococcus</taxon>
    </lineage>
</organism>
<evidence type="ECO:0000256" key="1">
    <source>
        <dbReference type="SAM" id="SignalP"/>
    </source>
</evidence>
<evidence type="ECO:0000313" key="3">
    <source>
        <dbReference type="Proteomes" id="UP001363151"/>
    </source>
</evidence>
<evidence type="ECO:0000313" key="2">
    <source>
        <dbReference type="EMBL" id="KAK7232492.1"/>
    </source>
</evidence>
<keyword evidence="1" id="KW-0732">Signal</keyword>
<accession>A0ABR1FKG6</accession>
<dbReference type="Gene3D" id="2.60.120.620">
    <property type="entry name" value="q2cbj1_9rhob like domain"/>
    <property type="match status" value="1"/>
</dbReference>
<dbReference type="EMBL" id="JBBJCI010000368">
    <property type="protein sequence ID" value="KAK7232492.1"/>
    <property type="molecule type" value="Genomic_DNA"/>
</dbReference>
<dbReference type="Proteomes" id="UP001363151">
    <property type="component" value="Unassembled WGS sequence"/>
</dbReference>
<reference evidence="2 3" key="1">
    <citation type="submission" date="2024-03" db="EMBL/GenBank/DDBJ databases">
        <title>Aureococcus anophagefferens CCMP1851 and Kratosvirus quantuckense: Draft genome of a second virus-susceptible host strain in the model system.</title>
        <authorList>
            <person name="Chase E."/>
            <person name="Truchon A.R."/>
            <person name="Schepens W."/>
            <person name="Wilhelm S.W."/>
        </authorList>
    </citation>
    <scope>NUCLEOTIDE SEQUENCE [LARGE SCALE GENOMIC DNA]</scope>
    <source>
        <strain evidence="2 3">CCMP1851</strain>
    </source>
</reference>
<keyword evidence="3" id="KW-1185">Reference proteome</keyword>
<protein>
    <recommendedName>
        <fullName evidence="4">Fe2OG dioxygenase domain-containing protein</fullName>
    </recommendedName>
</protein>
<name>A0ABR1FKG6_AURAN</name>
<evidence type="ECO:0008006" key="4">
    <source>
        <dbReference type="Google" id="ProtNLM"/>
    </source>
</evidence>
<sequence length="405" mass="45392">MMMLRRIAFLVALVAIPTSGNRFAQLLERLVGGGLEEKKRAPQVSPLTSDDVAHYFRTGDLDELCWALRDYFSRTSRQLGPVDGLLPLREALVAKGAGNTYASAYKLDHDIEQLEYVAKRNATVRAWLDEHDVLGRFRRVRARIPPLEALERTRGLWGFRPDDVEDIGAYYNRAIHVPDPEPLGQYLQVMSFEGADANFAKGKPVVIDDALTPAALDQIRSLLLESTVFYETKMPEQFGGYVGAIVEDGLHARALLELASALQRAMPETFRDRPLAYLWCYKYDSDYGGIKVHADEAAVNVNVWLTPDDANLDPAGGGLVIYTAKPGAAASAEEYNSRGDEFARELLEATDYANVTVPYKQNRIVIFDSALYHKTDDFTFKPGYENRRINLTFLFGKMRRGDGEL</sequence>
<feature type="chain" id="PRO_5045712329" description="Fe2OG dioxygenase domain-containing protein" evidence="1">
    <location>
        <begin position="21"/>
        <end position="405"/>
    </location>
</feature>
<comment type="caution">
    <text evidence="2">The sequence shown here is derived from an EMBL/GenBank/DDBJ whole genome shotgun (WGS) entry which is preliminary data.</text>
</comment>
<gene>
    <name evidence="2" type="ORF">SO694_00032349</name>
</gene>
<proteinExistence type="predicted"/>